<reference evidence="2" key="1">
    <citation type="journal article" date="2020" name="Stud. Mycol.">
        <title>101 Dothideomycetes genomes: a test case for predicting lifestyles and emergence of pathogens.</title>
        <authorList>
            <person name="Haridas S."/>
            <person name="Albert R."/>
            <person name="Binder M."/>
            <person name="Bloem J."/>
            <person name="Labutti K."/>
            <person name="Salamov A."/>
            <person name="Andreopoulos B."/>
            <person name="Baker S."/>
            <person name="Barry K."/>
            <person name="Bills G."/>
            <person name="Bluhm B."/>
            <person name="Cannon C."/>
            <person name="Castanera R."/>
            <person name="Culley D."/>
            <person name="Daum C."/>
            <person name="Ezra D."/>
            <person name="Gonzalez J."/>
            <person name="Henrissat B."/>
            <person name="Kuo A."/>
            <person name="Liang C."/>
            <person name="Lipzen A."/>
            <person name="Lutzoni F."/>
            <person name="Magnuson J."/>
            <person name="Mondo S."/>
            <person name="Nolan M."/>
            <person name="Ohm R."/>
            <person name="Pangilinan J."/>
            <person name="Park H.-J."/>
            <person name="Ramirez L."/>
            <person name="Alfaro M."/>
            <person name="Sun H."/>
            <person name="Tritt A."/>
            <person name="Yoshinaga Y."/>
            <person name="Zwiers L.-H."/>
            <person name="Turgeon B."/>
            <person name="Goodwin S."/>
            <person name="Spatafora J."/>
            <person name="Crous P."/>
            <person name="Grigoriev I."/>
        </authorList>
    </citation>
    <scope>NUCLEOTIDE SEQUENCE</scope>
    <source>
        <strain evidence="2">ATCC 74209</strain>
    </source>
</reference>
<name>A0A9P4JSZ1_9PLEO</name>
<dbReference type="AlphaFoldDB" id="A0A9P4JSZ1"/>
<gene>
    <name evidence="2" type="ORF">GQ43DRAFT_437633</name>
</gene>
<accession>A0A9P4JSZ1</accession>
<comment type="caution">
    <text evidence="2">The sequence shown here is derived from an EMBL/GenBank/DDBJ whole genome shotgun (WGS) entry which is preliminary data.</text>
</comment>
<feature type="region of interest" description="Disordered" evidence="1">
    <location>
        <begin position="1"/>
        <end position="70"/>
    </location>
</feature>
<organism evidence="2 3">
    <name type="scientific">Delitschia confertaspora ATCC 74209</name>
    <dbReference type="NCBI Taxonomy" id="1513339"/>
    <lineage>
        <taxon>Eukaryota</taxon>
        <taxon>Fungi</taxon>
        <taxon>Dikarya</taxon>
        <taxon>Ascomycota</taxon>
        <taxon>Pezizomycotina</taxon>
        <taxon>Dothideomycetes</taxon>
        <taxon>Pleosporomycetidae</taxon>
        <taxon>Pleosporales</taxon>
        <taxon>Delitschiaceae</taxon>
        <taxon>Delitschia</taxon>
    </lineage>
</organism>
<protein>
    <submittedName>
        <fullName evidence="2">Uncharacterized protein</fullName>
    </submittedName>
</protein>
<evidence type="ECO:0000313" key="2">
    <source>
        <dbReference type="EMBL" id="KAF2204752.1"/>
    </source>
</evidence>
<sequence length="70" mass="8027">MYGKRRRVREGERSGLLLRGRSTTRKTATPHSASARSDPHPSRRAHVWNRSESDLWPGDRGTASRSERQN</sequence>
<keyword evidence="3" id="KW-1185">Reference proteome</keyword>
<feature type="non-terminal residue" evidence="2">
    <location>
        <position position="70"/>
    </location>
</feature>
<proteinExistence type="predicted"/>
<feature type="compositionally biased region" description="Polar residues" evidence="1">
    <location>
        <begin position="25"/>
        <end position="35"/>
    </location>
</feature>
<evidence type="ECO:0000256" key="1">
    <source>
        <dbReference type="SAM" id="MobiDB-lite"/>
    </source>
</evidence>
<evidence type="ECO:0000313" key="3">
    <source>
        <dbReference type="Proteomes" id="UP000799536"/>
    </source>
</evidence>
<dbReference type="Proteomes" id="UP000799536">
    <property type="component" value="Unassembled WGS sequence"/>
</dbReference>
<dbReference type="EMBL" id="ML993869">
    <property type="protein sequence ID" value="KAF2204752.1"/>
    <property type="molecule type" value="Genomic_DNA"/>
</dbReference>